<proteinExistence type="predicted"/>
<sequence>MCSAQKVIPHRDRDKVCKQHHVIAQFLPSTKLINGYPSTVPIFKQYNIMLTGCFCPSLCGHAESRGPIKTMLLSNPSGSRTRQRDRFGI</sequence>
<comment type="caution">
    <text evidence="2">The sequence shown here is derived from an EMBL/GenBank/DDBJ whole genome shotgun (WGS) entry which is preliminary data.</text>
</comment>
<organism evidence="2 3">
    <name type="scientific">Thalictrum thalictroides</name>
    <name type="common">Rue-anemone</name>
    <name type="synonym">Anemone thalictroides</name>
    <dbReference type="NCBI Taxonomy" id="46969"/>
    <lineage>
        <taxon>Eukaryota</taxon>
        <taxon>Viridiplantae</taxon>
        <taxon>Streptophyta</taxon>
        <taxon>Embryophyta</taxon>
        <taxon>Tracheophyta</taxon>
        <taxon>Spermatophyta</taxon>
        <taxon>Magnoliopsida</taxon>
        <taxon>Ranunculales</taxon>
        <taxon>Ranunculaceae</taxon>
        <taxon>Thalictroideae</taxon>
        <taxon>Thalictrum</taxon>
    </lineage>
</organism>
<name>A0A7J6X1J5_THATH</name>
<feature type="region of interest" description="Disordered" evidence="1">
    <location>
        <begin position="70"/>
        <end position="89"/>
    </location>
</feature>
<dbReference type="AlphaFoldDB" id="A0A7J6X1J5"/>
<evidence type="ECO:0000256" key="1">
    <source>
        <dbReference type="SAM" id="MobiDB-lite"/>
    </source>
</evidence>
<keyword evidence="3" id="KW-1185">Reference proteome</keyword>
<gene>
    <name evidence="2" type="ORF">FRX31_006869</name>
</gene>
<protein>
    <submittedName>
        <fullName evidence="2">Uncharacterized protein</fullName>
    </submittedName>
</protein>
<dbReference type="Proteomes" id="UP000554482">
    <property type="component" value="Unassembled WGS sequence"/>
</dbReference>
<evidence type="ECO:0000313" key="3">
    <source>
        <dbReference type="Proteomes" id="UP000554482"/>
    </source>
</evidence>
<dbReference type="EMBL" id="JABWDY010006637">
    <property type="protein sequence ID" value="KAF5203544.1"/>
    <property type="molecule type" value="Genomic_DNA"/>
</dbReference>
<accession>A0A7J6X1J5</accession>
<evidence type="ECO:0000313" key="2">
    <source>
        <dbReference type="EMBL" id="KAF5203544.1"/>
    </source>
</evidence>
<reference evidence="2 3" key="1">
    <citation type="submission" date="2020-06" db="EMBL/GenBank/DDBJ databases">
        <title>Transcriptomic and genomic resources for Thalictrum thalictroides and T. hernandezii: Facilitating candidate gene discovery in an emerging model plant lineage.</title>
        <authorList>
            <person name="Arias T."/>
            <person name="Riano-Pachon D.M."/>
            <person name="Di Stilio V.S."/>
        </authorList>
    </citation>
    <scope>NUCLEOTIDE SEQUENCE [LARGE SCALE GENOMIC DNA]</scope>
    <source>
        <strain evidence="3">cv. WT478/WT964</strain>
        <tissue evidence="2">Leaves</tissue>
    </source>
</reference>